<dbReference type="EMBL" id="JAAAIP010000825">
    <property type="protein sequence ID" value="KAG0312311.1"/>
    <property type="molecule type" value="Genomic_DNA"/>
</dbReference>
<keyword evidence="6" id="KW-0326">Glycosidase</keyword>
<evidence type="ECO:0000256" key="1">
    <source>
        <dbReference type="ARBA" id="ARBA00001913"/>
    </source>
</evidence>
<evidence type="ECO:0000256" key="2">
    <source>
        <dbReference type="ARBA" id="ARBA00004922"/>
    </source>
</evidence>
<organism evidence="9 10">
    <name type="scientific">Dissophora globulifera</name>
    <dbReference type="NCBI Taxonomy" id="979702"/>
    <lineage>
        <taxon>Eukaryota</taxon>
        <taxon>Fungi</taxon>
        <taxon>Fungi incertae sedis</taxon>
        <taxon>Mucoromycota</taxon>
        <taxon>Mortierellomycotina</taxon>
        <taxon>Mortierellomycetes</taxon>
        <taxon>Mortierellales</taxon>
        <taxon>Mortierellaceae</taxon>
        <taxon>Dissophora</taxon>
    </lineage>
</organism>
<dbReference type="GO" id="GO:0005975">
    <property type="term" value="P:carbohydrate metabolic process"/>
    <property type="evidence" value="ECO:0007669"/>
    <property type="project" value="InterPro"/>
</dbReference>
<dbReference type="InterPro" id="IPR050749">
    <property type="entry name" value="Glycosyl_Hydrolase_47"/>
</dbReference>
<evidence type="ECO:0000313" key="10">
    <source>
        <dbReference type="Proteomes" id="UP000738325"/>
    </source>
</evidence>
<keyword evidence="4 6" id="KW-0378">Hydrolase</keyword>
<dbReference type="InterPro" id="IPR036026">
    <property type="entry name" value="Seven-hairpin_glycosidases"/>
</dbReference>
<feature type="transmembrane region" description="Helical" evidence="8">
    <location>
        <begin position="52"/>
        <end position="70"/>
    </location>
</feature>
<dbReference type="GO" id="GO:0005783">
    <property type="term" value="C:endoplasmic reticulum"/>
    <property type="evidence" value="ECO:0007669"/>
    <property type="project" value="TreeGrafter"/>
</dbReference>
<dbReference type="Gene3D" id="1.50.10.10">
    <property type="match status" value="1"/>
</dbReference>
<dbReference type="GO" id="GO:0016020">
    <property type="term" value="C:membrane"/>
    <property type="evidence" value="ECO:0007669"/>
    <property type="project" value="InterPro"/>
</dbReference>
<evidence type="ECO:0000256" key="7">
    <source>
        <dbReference type="SAM" id="MobiDB-lite"/>
    </source>
</evidence>
<feature type="region of interest" description="Disordered" evidence="7">
    <location>
        <begin position="131"/>
        <end position="178"/>
    </location>
</feature>
<keyword evidence="10" id="KW-1185">Reference proteome</keyword>
<evidence type="ECO:0000256" key="6">
    <source>
        <dbReference type="RuleBase" id="RU361193"/>
    </source>
</evidence>
<evidence type="ECO:0000256" key="5">
    <source>
        <dbReference type="ARBA" id="ARBA00023157"/>
    </source>
</evidence>
<keyword evidence="8" id="KW-0472">Membrane</keyword>
<dbReference type="EC" id="3.2.1.-" evidence="6"/>
<dbReference type="PRINTS" id="PR00747">
    <property type="entry name" value="GLYHDRLASE47"/>
</dbReference>
<dbReference type="GO" id="GO:0005509">
    <property type="term" value="F:calcium ion binding"/>
    <property type="evidence" value="ECO:0007669"/>
    <property type="project" value="InterPro"/>
</dbReference>
<dbReference type="PANTHER" id="PTHR11742:SF103">
    <property type="entry name" value="ENDOPLASMIC RETICULUM MANNOSIDASE MNL2-RELATED"/>
    <property type="match status" value="1"/>
</dbReference>
<comment type="cofactor">
    <cofactor evidence="1">
        <name>Ca(2+)</name>
        <dbReference type="ChEBI" id="CHEBI:29108"/>
    </cofactor>
</comment>
<dbReference type="GO" id="GO:0004571">
    <property type="term" value="F:mannosyl-oligosaccharide 1,2-alpha-mannosidase activity"/>
    <property type="evidence" value="ECO:0007669"/>
    <property type="project" value="InterPro"/>
</dbReference>
<evidence type="ECO:0000256" key="8">
    <source>
        <dbReference type="SAM" id="Phobius"/>
    </source>
</evidence>
<comment type="pathway">
    <text evidence="2">Protein modification; protein glycosylation.</text>
</comment>
<proteinExistence type="inferred from homology"/>
<dbReference type="SUPFAM" id="SSF48225">
    <property type="entry name" value="Seven-hairpin glycosidases"/>
    <property type="match status" value="1"/>
</dbReference>
<dbReference type="GO" id="GO:0036503">
    <property type="term" value="P:ERAD pathway"/>
    <property type="evidence" value="ECO:0007669"/>
    <property type="project" value="UniProtKB-ARBA"/>
</dbReference>
<comment type="caution">
    <text evidence="9">The sequence shown here is derived from an EMBL/GenBank/DDBJ whole genome shotgun (WGS) entry which is preliminary data.</text>
</comment>
<evidence type="ECO:0000313" key="9">
    <source>
        <dbReference type="EMBL" id="KAG0312311.1"/>
    </source>
</evidence>
<evidence type="ECO:0000256" key="4">
    <source>
        <dbReference type="ARBA" id="ARBA00022801"/>
    </source>
</evidence>
<evidence type="ECO:0000256" key="3">
    <source>
        <dbReference type="ARBA" id="ARBA00007658"/>
    </source>
</evidence>
<comment type="similarity">
    <text evidence="3 6">Belongs to the glycosyl hydrolase 47 family.</text>
</comment>
<feature type="compositionally biased region" description="Low complexity" evidence="7">
    <location>
        <begin position="157"/>
        <end position="169"/>
    </location>
</feature>
<protein>
    <recommendedName>
        <fullName evidence="6">alpha-1,2-Mannosidase</fullName>
        <ecNumber evidence="6">3.2.1.-</ecNumber>
    </recommendedName>
</protein>
<name>A0A9P6UM07_9FUNG</name>
<dbReference type="InterPro" id="IPR001382">
    <property type="entry name" value="Glyco_hydro_47"/>
</dbReference>
<gene>
    <name evidence="9" type="primary">MAN1A2</name>
    <name evidence="9" type="ORF">BGZ99_009588</name>
</gene>
<sequence length="509" mass="56891">MGLDQLSPRSGPATATAQLLPSHRFYTTTATPLKQLRPIYAIPVHFLRRRGLLLFLLCIATITYLHYLYLLPSADLRPWGGAGGKNPRTDEEMGLPDYMSVARIWEPPLGGPAPINGVDEDGFEIIEDPFTVTENNNSGSGRFDNEDNNSNKDAFGDDSPQHQQQQQDGSGDKAKMRRRPIQYNFQETLPRTGARADLTQQRLVVVKDMIHHAWTGYIQQHADDLDQPRGWSDGSAAWAESVDTLLLAGMTDEVVTVIKKLLDVNEALQWNLEDLDREVGAEETPGEDEQVEEEEMKAVEAEGESISLFEDVARHLGGLLSVVELEKEQSSKLLPVAVSVGDRLARAFHGTYSAPRGSRIFLNGTIESNDAHHGKISLAEVGAFQLEFRKLSQLSGDNKYRNIADRNFEYLASLKPRVTGLYPAYFDPDAGLENDYVASFGNLSDSFYEYLLKTFMLTGDVQFKDLYISTIEAMHNRLISRPHRKSDPFLVLGVYDTATESLVPKMDHQ</sequence>
<dbReference type="AlphaFoldDB" id="A0A9P6UM07"/>
<reference evidence="9" key="1">
    <citation type="journal article" date="2020" name="Fungal Divers.">
        <title>Resolving the Mortierellaceae phylogeny through synthesis of multi-gene phylogenetics and phylogenomics.</title>
        <authorList>
            <person name="Vandepol N."/>
            <person name="Liber J."/>
            <person name="Desiro A."/>
            <person name="Na H."/>
            <person name="Kennedy M."/>
            <person name="Barry K."/>
            <person name="Grigoriev I.V."/>
            <person name="Miller A.N."/>
            <person name="O'Donnell K."/>
            <person name="Stajich J.E."/>
            <person name="Bonito G."/>
        </authorList>
    </citation>
    <scope>NUCLEOTIDE SEQUENCE</scope>
    <source>
        <strain evidence="9">REB-010B</strain>
    </source>
</reference>
<dbReference type="PANTHER" id="PTHR11742">
    <property type="entry name" value="MANNOSYL-OLIGOSACCHARIDE ALPHA-1,2-MANNOSIDASE-RELATED"/>
    <property type="match status" value="1"/>
</dbReference>
<keyword evidence="8" id="KW-0812">Transmembrane</keyword>
<dbReference type="Pfam" id="PF01532">
    <property type="entry name" value="Glyco_hydro_47"/>
    <property type="match status" value="1"/>
</dbReference>
<keyword evidence="5" id="KW-1015">Disulfide bond</keyword>
<accession>A0A9P6UM07</accession>
<keyword evidence="8" id="KW-1133">Transmembrane helix</keyword>
<dbReference type="InterPro" id="IPR012341">
    <property type="entry name" value="6hp_glycosidase-like_sf"/>
</dbReference>
<dbReference type="Proteomes" id="UP000738325">
    <property type="component" value="Unassembled WGS sequence"/>
</dbReference>
<dbReference type="OrthoDB" id="8118055at2759"/>
<feature type="non-terminal residue" evidence="9">
    <location>
        <position position="1"/>
    </location>
</feature>